<dbReference type="PANTHER" id="PTHR37625:SF4">
    <property type="entry name" value="OUTER MEMBRANE LIPOPROTEIN"/>
    <property type="match status" value="1"/>
</dbReference>
<dbReference type="Pfam" id="PF12790">
    <property type="entry name" value="T6SS-SciN"/>
    <property type="match status" value="1"/>
</dbReference>
<keyword evidence="2" id="KW-1185">Reference proteome</keyword>
<dbReference type="RefSeq" id="WP_198691138.1">
    <property type="nucleotide sequence ID" value="NZ_CAWPUD010000062.1"/>
</dbReference>
<dbReference type="Proteomes" id="UP000696184">
    <property type="component" value="Unassembled WGS sequence"/>
</dbReference>
<dbReference type="NCBIfam" id="TIGR03352">
    <property type="entry name" value="VI_chp_3"/>
    <property type="match status" value="1"/>
</dbReference>
<accession>A0ABS0UC95</accession>
<evidence type="ECO:0000313" key="1">
    <source>
        <dbReference type="EMBL" id="MBI6550371.1"/>
    </source>
</evidence>
<comment type="caution">
    <text evidence="1">The sequence shown here is derived from an EMBL/GenBank/DDBJ whole genome shotgun (WGS) entry which is preliminary data.</text>
</comment>
<evidence type="ECO:0000313" key="2">
    <source>
        <dbReference type="Proteomes" id="UP000696184"/>
    </source>
</evidence>
<dbReference type="EMBL" id="JACOII010000061">
    <property type="protein sequence ID" value="MBI6550371.1"/>
    <property type="molecule type" value="Genomic_DNA"/>
</dbReference>
<reference evidence="1 2" key="1">
    <citation type="submission" date="2020-08" db="EMBL/GenBank/DDBJ databases">
        <title>Description of Xenorhabdus lircayensis sp. nov., the symbiotic bacterium associated with the entomopathogenic nematode Steirnernema unicornum.</title>
        <authorList>
            <person name="Castaneda-Alvarez C."/>
            <person name="Prodan S."/>
            <person name="Zamorano A."/>
            <person name="San-Blas E."/>
            <person name="Aballay E."/>
        </authorList>
    </citation>
    <scope>NUCLEOTIDE SEQUENCE [LARGE SCALE GENOMIC DNA]</scope>
    <source>
        <strain evidence="1 2">VLS</strain>
    </source>
</reference>
<keyword evidence="1" id="KW-0449">Lipoprotein</keyword>
<gene>
    <name evidence="1" type="primary">tssJ</name>
    <name evidence="1" type="ORF">H8A87_17150</name>
</gene>
<protein>
    <submittedName>
        <fullName evidence="1">Type VI secretion system lipoprotein TssJ</fullName>
    </submittedName>
</protein>
<dbReference type="PANTHER" id="PTHR37625">
    <property type="entry name" value="OUTER MEMBRANE LIPOPROTEIN-RELATED"/>
    <property type="match status" value="1"/>
</dbReference>
<dbReference type="InterPro" id="IPR038706">
    <property type="entry name" value="Type_VI_SciN-like_sf"/>
</dbReference>
<name>A0ABS0UC95_9GAMM</name>
<organism evidence="1 2">
    <name type="scientific">Xenorhabdus lircayensis</name>
    <dbReference type="NCBI Taxonomy" id="2763499"/>
    <lineage>
        <taxon>Bacteria</taxon>
        <taxon>Pseudomonadati</taxon>
        <taxon>Pseudomonadota</taxon>
        <taxon>Gammaproteobacteria</taxon>
        <taxon>Enterobacterales</taxon>
        <taxon>Morganellaceae</taxon>
        <taxon>Xenorhabdus</taxon>
    </lineage>
</organism>
<dbReference type="InterPro" id="IPR017734">
    <property type="entry name" value="T6SS_SciN"/>
</dbReference>
<dbReference type="Gene3D" id="2.60.40.4150">
    <property type="entry name" value="Type VI secretion system, lipoprotein SciN"/>
    <property type="match status" value="1"/>
</dbReference>
<sequence length="183" mass="20591">MVNTGSAAHENPPFSNKIFGTKTIILLFLTLITLTGCASSPEQKKLPPYKLIFDTTNSVNDSAPLKIRVILLKSNVEFMSADFFSLQGNAQAVLGDKLVNTEQFFLLPFQHKYFLLEKNTPETSYIGIFAEYKQLDGKKWRISVPVPIPEQPAFYEFWVSSPDELSIYIQVTANGLSFINKCN</sequence>
<proteinExistence type="predicted"/>